<reference evidence="1 2" key="1">
    <citation type="submission" date="2018-06" db="EMBL/GenBank/DDBJ databases">
        <authorList>
            <consortium name="Pathogen Informatics"/>
            <person name="Doyle S."/>
        </authorList>
    </citation>
    <scope>NUCLEOTIDE SEQUENCE [LARGE SCALE GENOMIC DNA]</scope>
    <source>
        <strain evidence="1 2">NCTC13296</strain>
    </source>
</reference>
<evidence type="ECO:0000313" key="1">
    <source>
        <dbReference type="EMBL" id="SUF09158.1"/>
    </source>
</evidence>
<dbReference type="RefSeq" id="WP_157100848.1">
    <property type="nucleotide sequence ID" value="NZ_CP101468.1"/>
</dbReference>
<sequence>MSRRTNDPDYVNIHLYSERESDLGSSAPYTGTVQLALLSASLSNDTDDPVC</sequence>
<protein>
    <submittedName>
        <fullName evidence="1">Uncharacterized protein</fullName>
    </submittedName>
</protein>
<accession>A0A379PPD4</accession>
<proteinExistence type="predicted"/>
<dbReference type="AlphaFoldDB" id="A0A379PPD4"/>
<gene>
    <name evidence="1" type="ORF">NCTC13296_04355</name>
</gene>
<dbReference type="Proteomes" id="UP000254569">
    <property type="component" value="Unassembled WGS sequence"/>
</dbReference>
<evidence type="ECO:0000313" key="2">
    <source>
        <dbReference type="Proteomes" id="UP000254569"/>
    </source>
</evidence>
<dbReference type="EMBL" id="UGVI01000002">
    <property type="protein sequence ID" value="SUF09158.1"/>
    <property type="molecule type" value="Genomic_DNA"/>
</dbReference>
<keyword evidence="2" id="KW-1185">Reference proteome</keyword>
<organism evidence="1 2">
    <name type="scientific">Rhodococcus gordoniae</name>
    <dbReference type="NCBI Taxonomy" id="223392"/>
    <lineage>
        <taxon>Bacteria</taxon>
        <taxon>Bacillati</taxon>
        <taxon>Actinomycetota</taxon>
        <taxon>Actinomycetes</taxon>
        <taxon>Mycobacteriales</taxon>
        <taxon>Nocardiaceae</taxon>
        <taxon>Rhodococcus</taxon>
    </lineage>
</organism>
<name>A0A379PPD4_9NOCA</name>